<feature type="region of interest" description="Disordered" evidence="8">
    <location>
        <begin position="2612"/>
        <end position="2636"/>
    </location>
</feature>
<comment type="catalytic activity">
    <reaction evidence="1">
        <text>S-ubiquitinyl-[E2 ubiquitin-conjugating enzyme]-L-cysteine + [acceptor protein]-L-lysine = [E2 ubiquitin-conjugating enzyme]-L-cysteine + N(6)-ubiquitinyl-[acceptor protein]-L-lysine.</text>
        <dbReference type="EC" id="2.3.2.26"/>
    </reaction>
</comment>
<reference evidence="10 11" key="1">
    <citation type="journal article" date="2005" name="Science">
        <title>Genome of the host-cell transforming parasite Theileria annulata compared with T. parva.</title>
        <authorList>
            <person name="Pain A."/>
            <person name="Renauld H."/>
            <person name="Berriman M."/>
            <person name="Murphy L."/>
            <person name="Yeats C.A."/>
            <person name="Weir W."/>
            <person name="Kerhornou A."/>
            <person name="Aslett M."/>
            <person name="Bishop R."/>
            <person name="Bouchier C."/>
            <person name="Cochet M."/>
            <person name="Coulson R.M.R."/>
            <person name="Cronin A."/>
            <person name="de Villiers E.P."/>
            <person name="Fraser A."/>
            <person name="Fosker N."/>
            <person name="Gardner M."/>
            <person name="Goble A."/>
            <person name="Griffiths-Jones S."/>
            <person name="Harris D.E."/>
            <person name="Katzer F."/>
            <person name="Larke N."/>
            <person name="Lord A."/>
            <person name="Maser P."/>
            <person name="McKellar S."/>
            <person name="Mooney P."/>
            <person name="Morton F."/>
            <person name="Nene V."/>
            <person name="O'Neil S."/>
            <person name="Price C."/>
            <person name="Quail M.A."/>
            <person name="Rabbinowitsch E."/>
            <person name="Rawlings N.D."/>
            <person name="Rutter S."/>
            <person name="Saunders D."/>
            <person name="Seeger K."/>
            <person name="Shah T."/>
            <person name="Squares R."/>
            <person name="Squares S."/>
            <person name="Tivey A."/>
            <person name="Walker A.R."/>
            <person name="Woodward J."/>
            <person name="Dobbelaere D.A.E."/>
            <person name="Langsley G."/>
            <person name="Rajandream M.A."/>
            <person name="McKeever D."/>
            <person name="Shiels B."/>
            <person name="Tait A."/>
            <person name="Barrell B.G."/>
            <person name="Hall N."/>
        </authorList>
    </citation>
    <scope>NUCLEOTIDE SEQUENCE [LARGE SCALE GENOMIC DNA]</scope>
    <source>
        <strain evidence="11">Ankara</strain>
    </source>
</reference>
<feature type="active site" description="Glycyl thioester intermediate" evidence="7">
    <location>
        <position position="4385"/>
    </location>
</feature>
<evidence type="ECO:0000313" key="11">
    <source>
        <dbReference type="Proteomes" id="UP000001950"/>
    </source>
</evidence>
<dbReference type="CDD" id="cd00078">
    <property type="entry name" value="HECTc"/>
    <property type="match status" value="1"/>
</dbReference>
<dbReference type="EMBL" id="CR940347">
    <property type="protein sequence ID" value="CAI73819.1"/>
    <property type="molecule type" value="Genomic_DNA"/>
</dbReference>
<dbReference type="RefSeq" id="XP_954496.1">
    <property type="nucleotide sequence ID" value="XM_949403.1"/>
</dbReference>
<dbReference type="Pfam" id="PF06012">
    <property type="entry name" value="DUF908"/>
    <property type="match status" value="1"/>
</dbReference>
<dbReference type="STRING" id="5874.Q4UGH0"/>
<dbReference type="Proteomes" id="UP000001950">
    <property type="component" value="Chromosome 1"/>
</dbReference>
<feature type="compositionally biased region" description="Low complexity" evidence="8">
    <location>
        <begin position="2898"/>
        <end position="2916"/>
    </location>
</feature>
<evidence type="ECO:0000256" key="4">
    <source>
        <dbReference type="ARBA" id="ARBA00022679"/>
    </source>
</evidence>
<feature type="compositionally biased region" description="Low complexity" evidence="8">
    <location>
        <begin position="1950"/>
        <end position="1963"/>
    </location>
</feature>
<dbReference type="Pfam" id="PF14377">
    <property type="entry name" value="UBM"/>
    <property type="match status" value="3"/>
</dbReference>
<dbReference type="GO" id="GO:0016874">
    <property type="term" value="F:ligase activity"/>
    <property type="evidence" value="ECO:0007669"/>
    <property type="project" value="UniProtKB-KW"/>
</dbReference>
<dbReference type="Gene3D" id="3.30.2160.10">
    <property type="entry name" value="Hect, E3 ligase catalytic domain"/>
    <property type="match status" value="1"/>
</dbReference>
<dbReference type="VEuPathDB" id="PiroplasmaDB:TA19515"/>
<feature type="compositionally biased region" description="Polar residues" evidence="8">
    <location>
        <begin position="3419"/>
        <end position="3442"/>
    </location>
</feature>
<dbReference type="PANTHER" id="PTHR11254">
    <property type="entry name" value="HECT DOMAIN UBIQUITIN-PROTEIN LIGASE"/>
    <property type="match status" value="1"/>
</dbReference>
<sequence>MKIGYPKGDNYKLVLASLQPCQRAFIECLTTCSDDDLLIHLRAFTQWVWEKSDVICWASVLNRFDDIFSHYIKFSRDYIKGECEVDDESYFKEVELVKSALRTSIMIVENCGSKSTYNSVDLLVHLLDDLNLEIVYLSTRMLCVCFSIRNLRNSVLKEIPSVSQRLSTFVANPLPDRNLKIKSSNPTKYSRKFNQGPDSEFSVSCPLVLEYYIKSHQYWVSKESEIKIELHNKYQDNLIHYYKIPVREILNLESLSQNESNEKFVNYFSNEKFVSRANSIIHSIDDNQLYLHILKTFKYLVSKKLIDEKDYSLICMLLINTAFYTQFLTHNPCFLLELSWFIKCHEYIDYSTMIVSTELLSAMIYDGIQYKTLSNLLGFGVPHGIYVKVLKSYLHHEYESEPLPPILKMKWPEQSESSTAASKDFDYRTKDEKEICMLQPRGYVCENLEDDIDWKSLVQNPETRERILHDEERMRVLLQLLVVYYSIINYHGSCSALTSLNVLEMLVRFTRCRNPIYTPVIIYVVQVLEALLDYNQTVSRLLRTELHLYHVYISRIQFDMCKVEKSLHFGSELCNKNSWPNGWILPKTNDEQELRVYWLSFSEFSARKFLFKSIIKDIYLATRPYSGRGEINDYDLFAPTSPMVPIFLEILKNPLSYGHGVYSTVISLVLDTIRDDPVSQEEMHNLGIIPALLNSINEDTLKSEDSLNLVPTAISDLFLHRTAQEYYKTMKYSFVLRLIDVVVKRDFVLFHMFGEVAASIGLSLCTVVKHHETAHSLFIKRLIKVIYNLLLDALTYPKFRPISRYVSKIETDEYLNQFRTKSPPMTLETLSLLDKVKPSDFYADRIANLGKCLSTFLSLKQSVSQFISCDGIKLLMQLCTVPCLPPMFPQIYPQHPLVLIIKYLTSQAAIPSIIHFHTISQHYLNSNDTHYVLVNHKSADITGPIDIVDVISYVDSGLAEDWKRLYMTYHFLYMIHKDNFSLYYTGCAGAYQLSVEFENLSTCELHNTLTMCLNTLIKEYPRLLFELSTKIRDDSALMAANSYLGHEHPQIRAYKQYTSDKKNEQNDLIFSANDLFWSTQCSYAYSTDVTVENEVTGKVQMDKCEELLGLEFCRLMIGMSKSLLLSLNMSINEAVGMTSNGNECLKTYICKHSHQIVSLFFSVFNNLNDITASHSSTSSLEYFRNIRYISDILELVYKLLIDDRTSGFYVLTACLFSSSGGMKLVCTCFEYVSTLLMAIVFAMALKLNNELTMKELLGTKLELGSFPNIVGLMSDFKNLEFSVLRNLYNPTIKCLQICLSLFSRCTNPRTILNTNIDSNVVNLLSKYNKLYFSGSEKENQSLDEKCNIGRLFNRMILTCVKSCWRWFGFLVHMEPCTPSSSTSNPFFYIPTKILTLLLKVHIYYLDYLSPSRQQALNLHFANSVTSTTQNANSEVSPGITVARRSRARPRMVVSTSDDNFGMYPEGDPQDIESVRSYLSEMGFNEREINNAISHCGTSDIPTLTDWLVSVGELTPENVEVANYSQVPEDEHVNQKILHHLNSSYLLHLNNADFDTKMDTGPDLNMNNTNSNLQLDGADSDDTRFNDLQLNNYEDEDCVKLMNELFSELKTQIIPYILKLAHLTPTFLQTAYDSLFKLHSFKAKFFLCVDSAEGDDVLKMFPHYEKNYETDFNLLNLMNFLMSKVIKLNKILQAKSLNVKNEHLLSLFSPLIFIYENEKQLALEQLLDKFSKPNNGNITEILEQNKDQDDMMYNYVLGVEHEHLLCYFYLLSHFMAGKENYAHLSLKLRDLNTGRPINILNQVLEIIDFFINLRSQCFSKGILTASTLGLKRKFGLSIPIPEWCLSGETESWFIKRESTGKFEYNSLKYGLYATKCVPQISSPPPFFKYALICVHEILKTRIIEGLPTHELILNSPSASVEPQNSQQNQKGSPVRNILNMNSSFSLDTTNSQSDRGVSSQSSGSELNKHKLTKDKEIKESPNKLYKESLRYYKDYEIPETVQEKLMYSCMKVLEMFPGSDKDVTFSLLSILDTITVSYKNAEKLVKFKSTVNKSTMDFLKILLTIPRSGLCVGSLKMVSHIILHVMEDYSTLKIALKNKIIQLLLQGPISFDRLVDEINVYYKKCPMILIQLLDSLCVITVDESLYPNGNISSESLLNDINQNENPNSEKQVIENTLINSENKVYKVKDLFISLKNHDFVKDMVSFEESDFTVSDTSEYKLDKKRLFQILKTIIEFLHMASNLQGITYSEKDLTIKDSQHLPINLKVKSDRMQYPYSFDLNSYFFLFNLINHNFPLPLLYPEMVSTLPPEIQLKTFPYKLDKLDKYNVRSLLIYVTRNIFDMICSLVIPSNMSMQITDLSFDLVQKIITDSLDNYSTALMLFSSKNVETCTCVIEEIAHVLHYISGLNTSDTGPYFVPIAVYTLCNLLNNLLLLRFKKCFDLTEVLSKLKRVLCQIIGKLEIPRNETRIVCLSITRVLVLLTASGTASFGRSVGSERVNHYGERNGDSDLSEGEEDETALVVELEESDEDNMDMDSHESDEDIDEMDEMEESEEIEESDTGTNSGDMLIDVDSSGEETGESSDSENVMDDVEVSDDEANEEVALPHEVEEDYNSNQYSETVTTSSIEDLEEEEEDDGPRIRVAGEIDETSRNEHSQIIDTTTNISIPEDNESDSSIDEFQADFTVNTDNPNSSNMNNIINNNNIRISDRSDVQNGLDGHSIQIEIQLTNNQNLSIIDPSGALFGLNQPVSATNNFNNATSDRISNDRVISFNTFGNINLNNNNQRDSNTYRVDLGNQRNQGVDQRVDQGARGDTWSNVGDLDLFLKNPVLPQFKKSSNYEPYDPMHPLYLLILKKLKIIKVNSNQPEENIQEDTEKVEQNIQEDIEIVDQNMQQDTEVTEQSTQQIPTTEQPTEPTENASNNTVSEPQQSNRQEIDSEGRYYNRALEVIANALGITYGDLFTLANMDPGVIAELPEDIREEIIVHQLNTITVDAVATVRQSRLSSGERTTTPLQAEGENLRIDMQYLESLPRSLRLDVTRALYGENSTAANEINASLDLEADHSSLLAALGPFFRSEGFGSVNDFLNNLASSLGQNSDDNVHPILFEAVRSRLEIPTNPNSNNSNAANNTRNTVNTHSTNVNPNNNMSNRGIDLDSRYFSSEGLILPLSEDGGIGGPPIAVVRDLSRNTTNQRPLNASEGETGRTGLTLGFIIGEVSRQNNINRRINRPSLGSINRNSMSLINRNSVNPVNRTSISGINVNTINSVNRPALNSLNRNTLNASNRSGLNPVGRSTMNPINRGTVNGIIRGGRLELTDEMFLMPGRGFRMARLNEPLNQISFSGPETLGLDSVDDRHSLDARLLQTIPQILNSIDPTMFELFPQRVNQNENNDVLLNENCDSILENIIKLIPKSICSTQTKSTNTISSQSKSTTNGTTQPTVSNVDTDDSNEDQIDKSIGMMGCGGDMDTTSLLSICKMFFLPVEMNKRIFFKLLHNISLGPSQGDLMKMLLYILKEAILGVDTEYECPDIDETFFRNMPKSHFSNHSDWVNRTKVSLEPNFTNSIMTVFDSKVTIDYYNFSYICSERVLEQLRSILIALPTTIITLSRPIFHSVETSVHDLKRKKKRFGQVITNLSDIANVSVAVCNPIDLLFYATATNLFQSSVKHMNHLLMLIHNLIVYRSGVNFNGLDDGILPNVIDRPTISENEHSEILESLSEEALGAFLRIYTSFTCQSTWLQMCNTKDANAQTQLEVISQIISVLLKGKHRHFVIEGLTEKFQLISSLLSERLSNLTGSIVFDYQIEPLIHTLLRITQLVNSINIRVSDNDDIVQPNDSVGFEFFRKMDSGTLETLWNRLDECLVYLTEESMARNFTGDFYKETHIENQHYFDMLRSLIPLIEVLFIISQLFIAHDYGVPDLKFDIILANLNYESFYKYQNLSSTSSNRKFSNDMSQSDFNDMSQSDFNKMSQSDFKMGQSDVGRMSNLADDEDMIEISENHLLMMNFVEKHKRLLNLFIKQTPSLLNGTFMPMIRLTPMCLSFDIKRQYFRQKLREGRVGLRIDPIKINVRRQHVFLDSYHQLRLKTSDEMKGKLSVSFGGEEGVDAGGLTREWYTILSKEFFNPNYALFTREGRKQEFNHPNPLSAINPDHLNYFKFIGRVIGKALYDGHHMEAYFCRSFYKHMLGSRITPCDAESVDPQFYNNLISIRNCSLEQLGLELYFSTEIDEFGKVKIIDLVPNGRNILVTDENKHKYIQLLCRHKVTNGIKEQLDAFMQGFRELISPELISIFDDRELELLISGIPIIDLENMKQNVEYINYTEESLQIIWLWEILSEFDQSHLAAFLQFVTGTSRVPIGGFKNLMGMRGPQKISIHKTFGQDRLPTAHTCFNQLDLPCYPSREMLKSKLLQAILEGKEGFGFM</sequence>
<feature type="compositionally biased region" description="Acidic residues" evidence="8">
    <location>
        <begin position="2508"/>
        <end position="2558"/>
    </location>
</feature>
<dbReference type="InParanoid" id="Q4UGH0"/>
<dbReference type="UniPathway" id="UPA00143"/>
<dbReference type="InterPro" id="IPR035983">
    <property type="entry name" value="Hect_E3_ubiquitin_ligase"/>
</dbReference>
<dbReference type="FunFam" id="3.90.1750.10:FF:000003">
    <property type="entry name" value="E3 ubiquitin-protein ligase UPL1"/>
    <property type="match status" value="1"/>
</dbReference>
<feature type="compositionally biased region" description="Acidic residues" evidence="8">
    <location>
        <begin position="2572"/>
        <end position="2587"/>
    </location>
</feature>
<feature type="compositionally biased region" description="Polar residues" evidence="8">
    <location>
        <begin position="2917"/>
        <end position="2931"/>
    </location>
</feature>
<feature type="region of interest" description="Disordered" evidence="8">
    <location>
        <begin position="2893"/>
        <end position="2934"/>
    </location>
</feature>
<accession>Q4UGH0</accession>
<evidence type="ECO:0000256" key="3">
    <source>
        <dbReference type="ARBA" id="ARBA00012485"/>
    </source>
</evidence>
<feature type="region of interest" description="Disordered" evidence="8">
    <location>
        <begin position="1946"/>
        <end position="1972"/>
    </location>
</feature>
<dbReference type="SMART" id="SM00119">
    <property type="entry name" value="HECTc"/>
    <property type="match status" value="1"/>
</dbReference>
<dbReference type="GO" id="GO:0000209">
    <property type="term" value="P:protein polyubiquitination"/>
    <property type="evidence" value="ECO:0007669"/>
    <property type="project" value="TreeGrafter"/>
</dbReference>
<dbReference type="KEGG" id="tan:TA19515"/>
<protein>
    <recommendedName>
        <fullName evidence="3">HECT-type E3 ubiquitin transferase</fullName>
        <ecNumber evidence="3">2.3.2.26</ecNumber>
    </recommendedName>
</protein>
<dbReference type="Gene3D" id="3.90.1750.10">
    <property type="entry name" value="Hect, E3 ligase catalytic domains"/>
    <property type="match status" value="1"/>
</dbReference>
<feature type="region of interest" description="Disordered" evidence="8">
    <location>
        <begin position="2496"/>
        <end position="2587"/>
    </location>
</feature>
<evidence type="ECO:0000256" key="8">
    <source>
        <dbReference type="SAM" id="MobiDB-lite"/>
    </source>
</evidence>
<name>Q4UGH0_THEAN</name>
<gene>
    <name evidence="10" type="ORF">TA19515</name>
</gene>
<dbReference type="OMA" id="RKQEFNH"/>
<evidence type="ECO:0000259" key="9">
    <source>
        <dbReference type="PROSITE" id="PS50237"/>
    </source>
</evidence>
<keyword evidence="4" id="KW-0808">Transferase</keyword>
<comment type="pathway">
    <text evidence="2">Protein modification; protein ubiquitination.</text>
</comment>
<feature type="compositionally biased region" description="Acidic residues" evidence="8">
    <location>
        <begin position="2626"/>
        <end position="2635"/>
    </location>
</feature>
<dbReference type="Pfam" id="PF00632">
    <property type="entry name" value="HECT"/>
    <property type="match status" value="1"/>
</dbReference>
<feature type="region of interest" description="Disordered" evidence="8">
    <location>
        <begin position="3419"/>
        <end position="3451"/>
    </location>
</feature>
<comment type="similarity">
    <text evidence="6">Belongs to the UPL family. TOM1/PTR1 subfamily.</text>
</comment>
<dbReference type="InterPro" id="IPR000569">
    <property type="entry name" value="HECT_dom"/>
</dbReference>
<dbReference type="FunFam" id="3.30.2160.10:FF:000001">
    <property type="entry name" value="E3 ubiquitin-protein ligase NEDD4-like"/>
    <property type="match status" value="1"/>
</dbReference>
<keyword evidence="5 7" id="KW-0833">Ubl conjugation pathway</keyword>
<dbReference type="GeneID" id="3863655"/>
<evidence type="ECO:0000256" key="6">
    <source>
        <dbReference type="ARBA" id="ARBA00034494"/>
    </source>
</evidence>
<dbReference type="GO" id="GO:0061630">
    <property type="term" value="F:ubiquitin protein ligase activity"/>
    <property type="evidence" value="ECO:0007669"/>
    <property type="project" value="UniProtKB-EC"/>
</dbReference>
<dbReference type="PANTHER" id="PTHR11254:SF67">
    <property type="entry name" value="E3 UBIQUITIN-PROTEIN LIGASE HUWE1"/>
    <property type="match status" value="1"/>
</dbReference>
<feature type="compositionally biased region" description="Polar residues" evidence="8">
    <location>
        <begin position="2612"/>
        <end position="2625"/>
    </location>
</feature>
<dbReference type="GO" id="GO:0006511">
    <property type="term" value="P:ubiquitin-dependent protein catabolic process"/>
    <property type="evidence" value="ECO:0007669"/>
    <property type="project" value="TreeGrafter"/>
</dbReference>
<dbReference type="InterPro" id="IPR010314">
    <property type="entry name" value="E3_Ub_ligase_DUF913"/>
</dbReference>
<keyword evidence="11" id="KW-1185">Reference proteome</keyword>
<dbReference type="PROSITE" id="PS50237">
    <property type="entry name" value="HECT"/>
    <property type="match status" value="1"/>
</dbReference>
<organism evidence="10 11">
    <name type="scientific">Theileria annulata</name>
    <dbReference type="NCBI Taxonomy" id="5874"/>
    <lineage>
        <taxon>Eukaryota</taxon>
        <taxon>Sar</taxon>
        <taxon>Alveolata</taxon>
        <taxon>Apicomplexa</taxon>
        <taxon>Aconoidasida</taxon>
        <taxon>Piroplasmida</taxon>
        <taxon>Theileriidae</taxon>
        <taxon>Theileria</taxon>
    </lineage>
</organism>
<dbReference type="GO" id="GO:0005737">
    <property type="term" value="C:cytoplasm"/>
    <property type="evidence" value="ECO:0007669"/>
    <property type="project" value="TreeGrafter"/>
</dbReference>
<dbReference type="FunFam" id="3.30.2410.10:FF:000009">
    <property type="entry name" value="Probable E3 ubiquitin-protein ligase HECTD2"/>
    <property type="match status" value="1"/>
</dbReference>
<dbReference type="InterPro" id="IPR050409">
    <property type="entry name" value="E3_ubiq-protein_ligase"/>
</dbReference>
<keyword evidence="10" id="KW-0436">Ligase</keyword>
<dbReference type="OrthoDB" id="8068875at2759"/>
<evidence type="ECO:0000313" key="10">
    <source>
        <dbReference type="EMBL" id="CAI73819.1"/>
    </source>
</evidence>
<evidence type="ECO:0000256" key="7">
    <source>
        <dbReference type="PROSITE-ProRule" id="PRU00104"/>
    </source>
</evidence>
<dbReference type="Gene3D" id="3.30.2410.10">
    <property type="entry name" value="Hect, E3 ligase catalytic domain"/>
    <property type="match status" value="1"/>
</dbReference>
<evidence type="ECO:0000256" key="5">
    <source>
        <dbReference type="ARBA" id="ARBA00022786"/>
    </source>
</evidence>
<dbReference type="EC" id="2.3.2.26" evidence="3"/>
<feature type="domain" description="HECT" evidence="9">
    <location>
        <begin position="4083"/>
        <end position="4418"/>
    </location>
</feature>
<dbReference type="Pfam" id="PF06025">
    <property type="entry name" value="DUF913"/>
    <property type="match status" value="1"/>
</dbReference>
<proteinExistence type="inferred from homology"/>
<dbReference type="InterPro" id="IPR010309">
    <property type="entry name" value="E3_Ub_ligase_DUF908"/>
</dbReference>
<dbReference type="SUPFAM" id="SSF56204">
    <property type="entry name" value="Hect, E3 ligase catalytic domain"/>
    <property type="match status" value="1"/>
</dbReference>
<dbReference type="eggNOG" id="KOG0939">
    <property type="taxonomic scope" value="Eukaryota"/>
</dbReference>
<feature type="compositionally biased region" description="Basic and acidic residues" evidence="8">
    <location>
        <begin position="2496"/>
        <end position="2506"/>
    </location>
</feature>
<evidence type="ECO:0000256" key="1">
    <source>
        <dbReference type="ARBA" id="ARBA00000885"/>
    </source>
</evidence>
<evidence type="ECO:0000256" key="2">
    <source>
        <dbReference type="ARBA" id="ARBA00004906"/>
    </source>
</evidence>
<dbReference type="InterPro" id="IPR025527">
    <property type="entry name" value="HUWE1/Rev1_UBM"/>
</dbReference>